<evidence type="ECO:0000256" key="1">
    <source>
        <dbReference type="ARBA" id="ARBA00022801"/>
    </source>
</evidence>
<feature type="domain" description="MurNAc-LAA" evidence="3">
    <location>
        <begin position="156"/>
        <end position="280"/>
    </location>
</feature>
<keyword evidence="2" id="KW-0732">Signal</keyword>
<dbReference type="GO" id="GO:0009253">
    <property type="term" value="P:peptidoglycan catabolic process"/>
    <property type="evidence" value="ECO:0007669"/>
    <property type="project" value="InterPro"/>
</dbReference>
<comment type="caution">
    <text evidence="4">The sequence shown here is derived from an EMBL/GenBank/DDBJ whole genome shotgun (WGS) entry which is preliminary data.</text>
</comment>
<dbReference type="OrthoDB" id="3268878at2"/>
<dbReference type="SMART" id="SM00646">
    <property type="entry name" value="Ami_3"/>
    <property type="match status" value="1"/>
</dbReference>
<organism evidence="4 5">
    <name type="scientific">Mobilicoccus pelagius NBRC 104925</name>
    <dbReference type="NCBI Taxonomy" id="1089455"/>
    <lineage>
        <taxon>Bacteria</taxon>
        <taxon>Bacillati</taxon>
        <taxon>Actinomycetota</taxon>
        <taxon>Actinomycetes</taxon>
        <taxon>Micrococcales</taxon>
        <taxon>Dermatophilaceae</taxon>
        <taxon>Mobilicoccus</taxon>
    </lineage>
</organism>
<proteinExistence type="predicted"/>
<dbReference type="STRING" id="1089455.MOPEL_003_01480"/>
<dbReference type="GO" id="GO:0030288">
    <property type="term" value="C:outer membrane-bounded periplasmic space"/>
    <property type="evidence" value="ECO:0007669"/>
    <property type="project" value="TreeGrafter"/>
</dbReference>
<evidence type="ECO:0000256" key="2">
    <source>
        <dbReference type="SAM" id="SignalP"/>
    </source>
</evidence>
<dbReference type="Proteomes" id="UP000004367">
    <property type="component" value="Unassembled WGS sequence"/>
</dbReference>
<reference evidence="4 5" key="1">
    <citation type="submission" date="2012-02" db="EMBL/GenBank/DDBJ databases">
        <title>Whole genome shotgun sequence of Mobilicoccus pelagius NBRC 104925.</title>
        <authorList>
            <person name="Yoshida Y."/>
            <person name="Hosoyama A."/>
            <person name="Tsuchikane K."/>
            <person name="Katsumata H."/>
            <person name="Yamazaki S."/>
            <person name="Fujita N."/>
        </authorList>
    </citation>
    <scope>NUCLEOTIDE SEQUENCE [LARGE SCALE GENOMIC DNA]</scope>
    <source>
        <strain evidence="4 5">NBRC 104925</strain>
    </source>
</reference>
<feature type="signal peptide" evidence="2">
    <location>
        <begin position="1"/>
        <end position="24"/>
    </location>
</feature>
<dbReference type="Gene3D" id="3.40.630.40">
    <property type="entry name" value="Zn-dependent exopeptidases"/>
    <property type="match status" value="1"/>
</dbReference>
<evidence type="ECO:0000313" key="4">
    <source>
        <dbReference type="EMBL" id="GAB47122.1"/>
    </source>
</evidence>
<evidence type="ECO:0000313" key="5">
    <source>
        <dbReference type="Proteomes" id="UP000004367"/>
    </source>
</evidence>
<keyword evidence="5" id="KW-1185">Reference proteome</keyword>
<dbReference type="InterPro" id="IPR050695">
    <property type="entry name" value="N-acetylmuramoyl_amidase_3"/>
</dbReference>
<dbReference type="GO" id="GO:0008745">
    <property type="term" value="F:N-acetylmuramoyl-L-alanine amidase activity"/>
    <property type="evidence" value="ECO:0007669"/>
    <property type="project" value="InterPro"/>
</dbReference>
<dbReference type="SUPFAM" id="SSF53187">
    <property type="entry name" value="Zn-dependent exopeptidases"/>
    <property type="match status" value="1"/>
</dbReference>
<sequence>MTRRPVFALSAAALVMTAAGVGGAATPTASAAPTTAPAGAALTAARRPVPAYATPSRGGVRLRPTKSGALSGRIVVVDPGHNGVYSRRINTRLVPAGNGRRKACNTSGTANARQSEHALVWAVATDLAAQLRAKGATVVLTRPNDRGVGPCVDERAAIGNRAGADLVVSLHADGNTSRRARGFHVITAARMKGGPEAVSQSNALATHVATGMRRAGMPRSTYLGDRRGIDVRSDIAGLNLSRPPAVMLEMGNMRHPADAALLSRATFRHRVAQGLTNAVVTSLR</sequence>
<dbReference type="EMBL" id="BAFE01000003">
    <property type="protein sequence ID" value="GAB47122.1"/>
    <property type="molecule type" value="Genomic_DNA"/>
</dbReference>
<dbReference type="Pfam" id="PF01520">
    <property type="entry name" value="Amidase_3"/>
    <property type="match status" value="1"/>
</dbReference>
<dbReference type="InterPro" id="IPR002508">
    <property type="entry name" value="MurNAc-LAA_cat"/>
</dbReference>
<evidence type="ECO:0000259" key="3">
    <source>
        <dbReference type="SMART" id="SM00646"/>
    </source>
</evidence>
<dbReference type="AlphaFoldDB" id="H5UN14"/>
<protein>
    <submittedName>
        <fullName evidence="4">Putative hydrolase</fullName>
    </submittedName>
</protein>
<keyword evidence="1 4" id="KW-0378">Hydrolase</keyword>
<dbReference type="PANTHER" id="PTHR30404:SF0">
    <property type="entry name" value="N-ACETYLMURAMOYL-L-ALANINE AMIDASE AMIC"/>
    <property type="match status" value="1"/>
</dbReference>
<gene>
    <name evidence="4" type="ORF">MOPEL_003_01480</name>
</gene>
<dbReference type="CDD" id="cd02696">
    <property type="entry name" value="MurNAc-LAA"/>
    <property type="match status" value="1"/>
</dbReference>
<feature type="chain" id="PRO_5039733762" evidence="2">
    <location>
        <begin position="25"/>
        <end position="284"/>
    </location>
</feature>
<dbReference type="eggNOG" id="COG0860">
    <property type="taxonomic scope" value="Bacteria"/>
</dbReference>
<dbReference type="RefSeq" id="WP_009481020.1">
    <property type="nucleotide sequence ID" value="NZ_BAFE01000003.1"/>
</dbReference>
<name>H5UN14_9MICO</name>
<dbReference type="PANTHER" id="PTHR30404">
    <property type="entry name" value="N-ACETYLMURAMOYL-L-ALANINE AMIDASE"/>
    <property type="match status" value="1"/>
</dbReference>
<accession>H5UN14</accession>